<evidence type="ECO:0000256" key="8">
    <source>
        <dbReference type="ARBA" id="ARBA00024477"/>
    </source>
</evidence>
<dbReference type="GO" id="GO:0006189">
    <property type="term" value="P:'de novo' IMP biosynthetic process"/>
    <property type="evidence" value="ECO:0007669"/>
    <property type="project" value="UniProtKB-UniPathway"/>
</dbReference>
<keyword evidence="7 13" id="KW-0456">Lyase</keyword>
<dbReference type="PATRIC" id="fig|1735161.3.peg.64"/>
<dbReference type="KEGG" id="prf:PeribacterA2_0064"/>
<name>A0A0S1SST8_9BACT</name>
<dbReference type="SUPFAM" id="SSF48557">
    <property type="entry name" value="L-aspartase-like"/>
    <property type="match status" value="1"/>
</dbReference>
<dbReference type="Gene3D" id="1.20.200.10">
    <property type="entry name" value="Fumarase/aspartase (Central domain)"/>
    <property type="match status" value="1"/>
</dbReference>
<dbReference type="InterPro" id="IPR000362">
    <property type="entry name" value="Fumarate_lyase_fam"/>
</dbReference>
<reference evidence="17" key="1">
    <citation type="submission" date="2015-10" db="EMBL/GenBank/DDBJ databases">
        <title>Analysis of five complete genome sequences for members of the class Peribacteria in the recently recognized Peregrinibacteria bacterial phylum.</title>
        <authorList>
            <person name="Anantharaman K."/>
            <person name="Brown C.T."/>
            <person name="Burstein D."/>
            <person name="Castelle C.J."/>
            <person name="Probst A.J."/>
            <person name="Thomas B.C."/>
            <person name="Williams K.H."/>
            <person name="Banfield J.F."/>
        </authorList>
    </citation>
    <scope>NUCLEOTIDE SEQUENCE [LARGE SCALE GENOMIC DNA]</scope>
</reference>
<dbReference type="PANTHER" id="PTHR43411">
    <property type="entry name" value="ADENYLOSUCCINATE LYASE"/>
    <property type="match status" value="1"/>
</dbReference>
<dbReference type="PANTHER" id="PTHR43411:SF1">
    <property type="entry name" value="ADENYLOSUCCINATE LYASE"/>
    <property type="match status" value="1"/>
</dbReference>
<evidence type="ECO:0000259" key="15">
    <source>
        <dbReference type="Pfam" id="PF08328"/>
    </source>
</evidence>
<dbReference type="PRINTS" id="PR00149">
    <property type="entry name" value="FUMRATELYASE"/>
</dbReference>
<evidence type="ECO:0000256" key="12">
    <source>
        <dbReference type="NCBIfam" id="TIGR00928"/>
    </source>
</evidence>
<reference evidence="16 17" key="2">
    <citation type="journal article" date="2016" name="PeerJ">
        <title>Analysis of five complete genome sequences for members of the class Peribacteria in the recently recognized Peregrinibacteria bacterial phylum.</title>
        <authorList>
            <person name="Anantharaman K."/>
            <person name="Brown C.T."/>
            <person name="Burstein D."/>
            <person name="Castelle C.J."/>
            <person name="Probst A.J."/>
            <person name="Thomas B.C."/>
            <person name="Williams K.H."/>
            <person name="Banfield J.F."/>
        </authorList>
    </citation>
    <scope>NUCLEOTIDE SEQUENCE [LARGE SCALE GENOMIC DNA]</scope>
    <source>
        <strain evidence="16">RIFOXYD1_FULL_PER-ii_59_16</strain>
    </source>
</reference>
<dbReference type="NCBIfam" id="TIGR00928">
    <property type="entry name" value="purB"/>
    <property type="match status" value="1"/>
</dbReference>
<evidence type="ECO:0000313" key="16">
    <source>
        <dbReference type="EMBL" id="ALM12768.1"/>
    </source>
</evidence>
<dbReference type="GO" id="GO:0004018">
    <property type="term" value="F:N6-(1,2-dicarboxyethyl)AMP AMP-lyase (fumarate-forming) activity"/>
    <property type="evidence" value="ECO:0007669"/>
    <property type="project" value="UniProtKB-UniRule"/>
</dbReference>
<evidence type="ECO:0000256" key="3">
    <source>
        <dbReference type="ARBA" id="ARBA00008273"/>
    </source>
</evidence>
<accession>A0A0S1SGX5</accession>
<evidence type="ECO:0000256" key="6">
    <source>
        <dbReference type="ARBA" id="ARBA00022755"/>
    </source>
</evidence>
<evidence type="ECO:0000256" key="10">
    <source>
        <dbReference type="ARBA" id="ARBA00030717"/>
    </source>
</evidence>
<comment type="function">
    <text evidence="9">Catalyzes two reactions in de novo purine nucleotide biosynthesis. Catalyzes the breakdown of 5-aminoimidazole- (N-succinylocarboxamide) ribotide (SAICAR or 2-[5-amino-1-(5-phospho-beta-D-ribosyl)imidazole-4-carboxamido]succinate) to 5-aminoimidazole-4-carboxamide ribotide (AICAR or 5-amino-1-(5-phospho-beta-D-ribosyl)imidazole-4-carboxamide) and fumarate, and of adenylosuccinate (ADS or N(6)-(1,2-dicarboxyethyl)-AMP) to adenosine monophosphate (AMP) and fumarate.</text>
</comment>
<evidence type="ECO:0000259" key="14">
    <source>
        <dbReference type="Pfam" id="PF00206"/>
    </source>
</evidence>
<proteinExistence type="inferred from homology"/>
<keyword evidence="6 13" id="KW-0658">Purine biosynthesis</keyword>
<dbReference type="InterPro" id="IPR008948">
    <property type="entry name" value="L-Aspartase-like"/>
</dbReference>
<dbReference type="InterPro" id="IPR047136">
    <property type="entry name" value="PurB_bact"/>
</dbReference>
<feature type="domain" description="Adenylosuccinate lyase PurB C-terminal" evidence="15">
    <location>
        <begin position="325"/>
        <end position="432"/>
    </location>
</feature>
<dbReference type="Pfam" id="PF00206">
    <property type="entry name" value="Lyase_1"/>
    <property type="match status" value="1"/>
</dbReference>
<accession>A0A0S1SWZ1</accession>
<comment type="similarity">
    <text evidence="3 13">Belongs to the lyase 1 family. Adenylosuccinate lyase subfamily.</text>
</comment>
<evidence type="ECO:0000256" key="4">
    <source>
        <dbReference type="ARBA" id="ARBA00012339"/>
    </source>
</evidence>
<evidence type="ECO:0000256" key="9">
    <source>
        <dbReference type="ARBA" id="ARBA00025012"/>
    </source>
</evidence>
<dbReference type="PROSITE" id="PS00163">
    <property type="entry name" value="FUMARATE_LYASES"/>
    <property type="match status" value="1"/>
</dbReference>
<dbReference type="AlphaFoldDB" id="A0A0S1SST8"/>
<dbReference type="InterPro" id="IPR020557">
    <property type="entry name" value="Fumarate_lyase_CS"/>
</dbReference>
<gene>
    <name evidence="16" type="ORF">PeribacterD1_0064</name>
</gene>
<accession>A0A0S1SST8</accession>
<dbReference type="UniPathway" id="UPA00075">
    <property type="reaction ID" value="UER00336"/>
</dbReference>
<comment type="catalytic activity">
    <reaction evidence="8">
        <text>(2S)-2-[5-amino-1-(5-phospho-beta-D-ribosyl)imidazole-4-carboxamido]succinate = 5-amino-1-(5-phospho-beta-D-ribosyl)imidazole-4-carboxamide + fumarate</text>
        <dbReference type="Rhea" id="RHEA:23920"/>
        <dbReference type="ChEBI" id="CHEBI:29806"/>
        <dbReference type="ChEBI" id="CHEBI:58443"/>
        <dbReference type="ChEBI" id="CHEBI:58475"/>
        <dbReference type="EC" id="4.3.2.2"/>
    </reaction>
    <physiologicalReaction direction="left-to-right" evidence="8">
        <dbReference type="Rhea" id="RHEA:23921"/>
    </physiologicalReaction>
</comment>
<evidence type="ECO:0000256" key="1">
    <source>
        <dbReference type="ARBA" id="ARBA00004706"/>
    </source>
</evidence>
<evidence type="ECO:0000256" key="5">
    <source>
        <dbReference type="ARBA" id="ARBA00017058"/>
    </source>
</evidence>
<sequence length="437" mass="49244">MQELSPLDGRYRKKTEALRPFFSEEALMHARVEVEIRYVLALAAEKGVRELPRLKAGKVKALLQIIERFSPKDAAAIQEIERKTNHDVKAVEYFLRGKFERIGLKAALPFLHFALTSEDVNNLAYGILLHRALETVVLPRLKVLHRTLAAMARRWRTLPLLSLTHGQPATPTTVGSEMAVFADRLERQLLELRAFRMQGKFGGAVGNYAAHRIAYPDVRWETFGQRFVRSLGLHPLVHTTQINPHDDLAELSHTVSRINTILLDFSRDTWLYISRGVFKQKVIAGEVGSSTMPHKVNPIDFENAEGNLGLSTALFSHFAEKLPVSRLQRDLSDSTVQRNIGVAFGYHLLAVASLLKGIGKLTVDRGTLQHELDMHPEVLAEAIQILLRKHGVASAYEQLKKVTRGAKVTRASLLAFADTLPLTREEKKRLRQWPSFS</sequence>
<protein>
    <recommendedName>
        <fullName evidence="5 12">Adenylosuccinate lyase</fullName>
        <shortName evidence="13">ASL</shortName>
        <ecNumber evidence="4 12">4.3.2.2</ecNumber>
    </recommendedName>
    <alternativeName>
        <fullName evidence="10 13">Adenylosuccinase</fullName>
    </alternativeName>
</protein>
<dbReference type="UniPathway" id="UPA00074">
    <property type="reaction ID" value="UER00132"/>
</dbReference>
<dbReference type="InterPro" id="IPR022761">
    <property type="entry name" value="Fumarate_lyase_N"/>
</dbReference>
<evidence type="ECO:0000256" key="2">
    <source>
        <dbReference type="ARBA" id="ARBA00004734"/>
    </source>
</evidence>
<evidence type="ECO:0000256" key="7">
    <source>
        <dbReference type="ARBA" id="ARBA00023239"/>
    </source>
</evidence>
<evidence type="ECO:0000256" key="13">
    <source>
        <dbReference type="RuleBase" id="RU361172"/>
    </source>
</evidence>
<dbReference type="EMBL" id="CP013065">
    <property type="protein sequence ID" value="ALM12768.1"/>
    <property type="molecule type" value="Genomic_DNA"/>
</dbReference>
<comment type="pathway">
    <text evidence="1 13">Purine metabolism; IMP biosynthesis via de novo pathway; 5-amino-1-(5-phospho-D-ribosyl)imidazole-4-carboxamide from 5-amino-1-(5-phospho-D-ribosyl)imidazole-4-carboxylate: step 2/2.</text>
</comment>
<dbReference type="STRING" id="1735162.PeribacterB2_0064"/>
<accession>A0A0S1SGU0</accession>
<dbReference type="Gene3D" id="1.10.275.10">
    <property type="entry name" value="Fumarase/aspartase (N-terminal domain)"/>
    <property type="match status" value="1"/>
</dbReference>
<dbReference type="GO" id="GO:0070626">
    <property type="term" value="F:(S)-2-(5-amino-1-(5-phospho-D-ribosyl)imidazole-4-carboxamido) succinate lyase (fumarate-forming) activity"/>
    <property type="evidence" value="ECO:0007669"/>
    <property type="project" value="RHEA"/>
</dbReference>
<accession>A0A0S1SLD8</accession>
<dbReference type="EC" id="4.3.2.2" evidence="4 12"/>
<dbReference type="GO" id="GO:0044208">
    <property type="term" value="P:'de novo' AMP biosynthetic process"/>
    <property type="evidence" value="ECO:0007669"/>
    <property type="project" value="UniProtKB-UniPathway"/>
</dbReference>
<dbReference type="InterPro" id="IPR024083">
    <property type="entry name" value="Fumarase/histidase_N"/>
</dbReference>
<dbReference type="Pfam" id="PF08328">
    <property type="entry name" value="ASL_C"/>
    <property type="match status" value="1"/>
</dbReference>
<dbReference type="Proteomes" id="UP000069135">
    <property type="component" value="Chromosome"/>
</dbReference>
<dbReference type="NCBIfam" id="NF006764">
    <property type="entry name" value="PRK09285.1"/>
    <property type="match status" value="1"/>
</dbReference>
<organism evidence="16 17">
    <name type="scientific">Candidatus Peribacter riflensis</name>
    <dbReference type="NCBI Taxonomy" id="1735162"/>
    <lineage>
        <taxon>Bacteria</taxon>
        <taxon>Candidatus Peregrinibacteriota</taxon>
        <taxon>Candidatus Peribacteria</taxon>
        <taxon>Candidatus Peribacterales</taxon>
        <taxon>Candidatus Peribacteraceae</taxon>
        <taxon>Candidatus Peribacter</taxon>
    </lineage>
</organism>
<dbReference type="Gene3D" id="1.10.40.30">
    <property type="entry name" value="Fumarase/aspartase (C-terminal domain)"/>
    <property type="match status" value="1"/>
</dbReference>
<comment type="catalytic activity">
    <reaction evidence="11">
        <text>N(6)-(1,2-dicarboxyethyl)-AMP = fumarate + AMP</text>
        <dbReference type="Rhea" id="RHEA:16853"/>
        <dbReference type="ChEBI" id="CHEBI:29806"/>
        <dbReference type="ChEBI" id="CHEBI:57567"/>
        <dbReference type="ChEBI" id="CHEBI:456215"/>
        <dbReference type="EC" id="4.3.2.2"/>
    </reaction>
    <physiologicalReaction direction="left-to-right" evidence="11">
        <dbReference type="Rhea" id="RHEA:16854"/>
    </physiologicalReaction>
</comment>
<comment type="pathway">
    <text evidence="2 13">Purine metabolism; AMP biosynthesis via de novo pathway; AMP from IMP: step 2/2.</text>
</comment>
<evidence type="ECO:0000256" key="11">
    <source>
        <dbReference type="ARBA" id="ARBA00049115"/>
    </source>
</evidence>
<dbReference type="InterPro" id="IPR004769">
    <property type="entry name" value="Pur_lyase"/>
</dbReference>
<dbReference type="InterPro" id="IPR013539">
    <property type="entry name" value="PurB_C"/>
</dbReference>
<feature type="domain" description="Fumarate lyase N-terminal" evidence="14">
    <location>
        <begin position="9"/>
        <end position="306"/>
    </location>
</feature>
<evidence type="ECO:0000313" key="17">
    <source>
        <dbReference type="Proteomes" id="UP000069135"/>
    </source>
</evidence>